<evidence type="ECO:0000313" key="13">
    <source>
        <dbReference type="Proteomes" id="UP000078348"/>
    </source>
</evidence>
<reference evidence="12 13" key="1">
    <citation type="submission" date="2016-05" db="EMBL/GenBank/DDBJ databases">
        <title>Nuclear genome of Blastocystis sp. subtype 1 NandII.</title>
        <authorList>
            <person name="Gentekaki E."/>
            <person name="Curtis B."/>
            <person name="Stairs C."/>
            <person name="Eme L."/>
            <person name="Herman E."/>
            <person name="Klimes V."/>
            <person name="Arias M.C."/>
            <person name="Elias M."/>
            <person name="Hilliou F."/>
            <person name="Klute M."/>
            <person name="Malik S.-B."/>
            <person name="Pightling A."/>
            <person name="Rachubinski R."/>
            <person name="Salas D."/>
            <person name="Schlacht A."/>
            <person name="Suga H."/>
            <person name="Archibald J."/>
            <person name="Ball S.G."/>
            <person name="Clark G."/>
            <person name="Dacks J."/>
            <person name="Van Der Giezen M."/>
            <person name="Tsaousis A."/>
            <person name="Roger A."/>
        </authorList>
    </citation>
    <scope>NUCLEOTIDE SEQUENCE [LARGE SCALE GENOMIC DNA]</scope>
    <source>
        <strain evidence="13">ATCC 50177 / NandII</strain>
    </source>
</reference>
<comment type="similarity">
    <text evidence="2">Belongs to the Tim17/Tim22/Tim23 family.</text>
</comment>
<sequence>MDPGRSPCPYRLIDDTGGAFMIGAIGGAIWHTFRGMRNSPKGAKLQGMVYAVKTRAPALGGNFAIWGLLYSACDCVFAAVRRKEDIWNSIIAGGLSAGVLAMRGGFKVFARNFVQGAFLLALIEGFNIWLSSVTTKRYNQQMMELYGFDAATSLAAPRTKPRDEVMLIDNGVRDHEYEDNSKKFM</sequence>
<keyword evidence="5" id="KW-0999">Mitochondrion inner membrane</keyword>
<keyword evidence="8" id="KW-0811">Translocation</keyword>
<feature type="transmembrane region" description="Helical" evidence="11">
    <location>
        <begin position="12"/>
        <end position="33"/>
    </location>
</feature>
<evidence type="ECO:0000256" key="6">
    <source>
        <dbReference type="ARBA" id="ARBA00022927"/>
    </source>
</evidence>
<keyword evidence="3" id="KW-0813">Transport</keyword>
<feature type="transmembrane region" description="Helical" evidence="11">
    <location>
        <begin position="63"/>
        <end position="80"/>
    </location>
</feature>
<gene>
    <name evidence="12" type="ORF">AV274_1894</name>
</gene>
<dbReference type="Pfam" id="PF02466">
    <property type="entry name" value="Tim17"/>
    <property type="match status" value="1"/>
</dbReference>
<evidence type="ECO:0000256" key="5">
    <source>
        <dbReference type="ARBA" id="ARBA00022792"/>
    </source>
</evidence>
<dbReference type="GO" id="GO:0030150">
    <property type="term" value="P:protein import into mitochondrial matrix"/>
    <property type="evidence" value="ECO:0007669"/>
    <property type="project" value="TreeGrafter"/>
</dbReference>
<comment type="caution">
    <text evidence="12">The sequence shown here is derived from an EMBL/GenBank/DDBJ whole genome shotgun (WGS) entry which is preliminary data.</text>
</comment>
<protein>
    <submittedName>
        <fullName evidence="12">Tim17</fullName>
    </submittedName>
</protein>
<dbReference type="Proteomes" id="UP000078348">
    <property type="component" value="Unassembled WGS sequence"/>
</dbReference>
<dbReference type="STRING" id="478820.A0A196SH61"/>
<organism evidence="12 13">
    <name type="scientific">Blastocystis sp. subtype 1 (strain ATCC 50177 / NandII)</name>
    <dbReference type="NCBI Taxonomy" id="478820"/>
    <lineage>
        <taxon>Eukaryota</taxon>
        <taxon>Sar</taxon>
        <taxon>Stramenopiles</taxon>
        <taxon>Bigyra</taxon>
        <taxon>Opalozoa</taxon>
        <taxon>Opalinata</taxon>
        <taxon>Blastocystidae</taxon>
        <taxon>Blastocystis</taxon>
    </lineage>
</organism>
<evidence type="ECO:0000256" key="11">
    <source>
        <dbReference type="SAM" id="Phobius"/>
    </source>
</evidence>
<feature type="transmembrane region" description="Helical" evidence="11">
    <location>
        <begin position="112"/>
        <end position="133"/>
    </location>
</feature>
<keyword evidence="10 11" id="KW-0472">Membrane</keyword>
<evidence type="ECO:0000313" key="12">
    <source>
        <dbReference type="EMBL" id="OAO16363.1"/>
    </source>
</evidence>
<evidence type="ECO:0000256" key="1">
    <source>
        <dbReference type="ARBA" id="ARBA00004448"/>
    </source>
</evidence>
<dbReference type="AlphaFoldDB" id="A0A196SH61"/>
<dbReference type="EMBL" id="LXWW01000085">
    <property type="protein sequence ID" value="OAO16363.1"/>
    <property type="molecule type" value="Genomic_DNA"/>
</dbReference>
<keyword evidence="6" id="KW-0653">Protein transport</keyword>
<keyword evidence="13" id="KW-1185">Reference proteome</keyword>
<evidence type="ECO:0000256" key="2">
    <source>
        <dbReference type="ARBA" id="ARBA00008444"/>
    </source>
</evidence>
<dbReference type="GO" id="GO:0008320">
    <property type="term" value="F:protein transmembrane transporter activity"/>
    <property type="evidence" value="ECO:0007669"/>
    <property type="project" value="TreeGrafter"/>
</dbReference>
<dbReference type="GO" id="GO:0005744">
    <property type="term" value="C:TIM23 mitochondrial import inner membrane translocase complex"/>
    <property type="evidence" value="ECO:0007669"/>
    <property type="project" value="TreeGrafter"/>
</dbReference>
<comment type="subcellular location">
    <subcellularLocation>
        <location evidence="1">Mitochondrion inner membrane</location>
        <topology evidence="1">Multi-pass membrane protein</topology>
    </subcellularLocation>
</comment>
<evidence type="ECO:0000256" key="7">
    <source>
        <dbReference type="ARBA" id="ARBA00022989"/>
    </source>
</evidence>
<dbReference type="PANTHER" id="PTHR10485:SF0">
    <property type="entry name" value="AT05822P-RELATED"/>
    <property type="match status" value="1"/>
</dbReference>
<proteinExistence type="inferred from homology"/>
<keyword evidence="4 11" id="KW-0812">Transmembrane</keyword>
<dbReference type="PANTHER" id="PTHR10485">
    <property type="entry name" value="MITOCHONDRIAL IMPORT INNER MEMBRANE TRANSLOCASE SUBUNIT TIM-17"/>
    <property type="match status" value="1"/>
</dbReference>
<evidence type="ECO:0000256" key="9">
    <source>
        <dbReference type="ARBA" id="ARBA00023128"/>
    </source>
</evidence>
<dbReference type="OrthoDB" id="2261329at2759"/>
<keyword evidence="7 11" id="KW-1133">Transmembrane helix</keyword>
<evidence type="ECO:0000256" key="3">
    <source>
        <dbReference type="ARBA" id="ARBA00022448"/>
    </source>
</evidence>
<accession>A0A196SH61</accession>
<evidence type="ECO:0000256" key="8">
    <source>
        <dbReference type="ARBA" id="ARBA00023010"/>
    </source>
</evidence>
<evidence type="ECO:0000256" key="4">
    <source>
        <dbReference type="ARBA" id="ARBA00022692"/>
    </source>
</evidence>
<feature type="transmembrane region" description="Helical" evidence="11">
    <location>
        <begin position="87"/>
        <end position="106"/>
    </location>
</feature>
<keyword evidence="9" id="KW-0496">Mitochondrion</keyword>
<evidence type="ECO:0000256" key="10">
    <source>
        <dbReference type="ARBA" id="ARBA00023136"/>
    </source>
</evidence>
<name>A0A196SH61_BLAHN</name>